<dbReference type="PANTHER" id="PTHR44170">
    <property type="entry name" value="PROTEIN SIDEKICK"/>
    <property type="match status" value="1"/>
</dbReference>
<feature type="domain" description="Fibronectin type-III" evidence="16">
    <location>
        <begin position="636"/>
        <end position="734"/>
    </location>
</feature>
<dbReference type="FunFam" id="2.60.40.10:FF:000052">
    <property type="entry name" value="Contactin 1"/>
    <property type="match status" value="1"/>
</dbReference>
<evidence type="ECO:0000256" key="9">
    <source>
        <dbReference type="ARBA" id="ARBA00023136"/>
    </source>
</evidence>
<keyword evidence="6" id="KW-0677">Repeat</keyword>
<evidence type="ECO:0000256" key="6">
    <source>
        <dbReference type="ARBA" id="ARBA00022737"/>
    </source>
</evidence>
<dbReference type="InterPro" id="IPR036116">
    <property type="entry name" value="FN3_sf"/>
</dbReference>
<dbReference type="FunFam" id="2.60.40.10:FF:001718">
    <property type="entry name" value="Neuroglian, isoform D"/>
    <property type="match status" value="1"/>
</dbReference>
<dbReference type="Pfam" id="PF00041">
    <property type="entry name" value="fn3"/>
    <property type="match status" value="4"/>
</dbReference>
<dbReference type="PROSITE" id="PS50835">
    <property type="entry name" value="IG_LIKE"/>
    <property type="match status" value="6"/>
</dbReference>
<feature type="domain" description="Fibronectin type-III" evidence="16">
    <location>
        <begin position="846"/>
        <end position="942"/>
    </location>
</feature>
<dbReference type="SMART" id="SM00408">
    <property type="entry name" value="IGc2"/>
    <property type="match status" value="6"/>
</dbReference>
<feature type="domain" description="Fibronectin type-III" evidence="16">
    <location>
        <begin position="739"/>
        <end position="841"/>
    </location>
</feature>
<evidence type="ECO:0000256" key="7">
    <source>
        <dbReference type="ARBA" id="ARBA00022889"/>
    </source>
</evidence>
<keyword evidence="9 14" id="KW-0472">Membrane</keyword>
<evidence type="ECO:0008006" key="19">
    <source>
        <dbReference type="Google" id="ProtNLM"/>
    </source>
</evidence>
<dbReference type="InterPro" id="IPR026966">
    <property type="entry name" value="Neurofascin/L1/NrCAM_C"/>
</dbReference>
<evidence type="ECO:0000256" key="11">
    <source>
        <dbReference type="ARBA" id="ARBA00023180"/>
    </source>
</evidence>
<dbReference type="Pfam" id="PF07679">
    <property type="entry name" value="I-set"/>
    <property type="match status" value="2"/>
</dbReference>
<keyword evidence="12" id="KW-0393">Immunoglobulin domain</keyword>
<feature type="region of interest" description="Disordered" evidence="13">
    <location>
        <begin position="88"/>
        <end position="116"/>
    </location>
</feature>
<reference evidence="17 18" key="1">
    <citation type="journal article" date="2016" name="Nat. Commun.">
        <title>Extremotolerant tardigrade genome and improved radiotolerance of human cultured cells by tardigrade-unique protein.</title>
        <authorList>
            <person name="Hashimoto T."/>
            <person name="Horikawa D.D."/>
            <person name="Saito Y."/>
            <person name="Kuwahara H."/>
            <person name="Kozuka-Hata H."/>
            <person name="Shin-I T."/>
            <person name="Minakuchi Y."/>
            <person name="Ohishi K."/>
            <person name="Motoyama A."/>
            <person name="Aizu T."/>
            <person name="Enomoto A."/>
            <person name="Kondo K."/>
            <person name="Tanaka S."/>
            <person name="Hara Y."/>
            <person name="Koshikawa S."/>
            <person name="Sagara H."/>
            <person name="Miura T."/>
            <person name="Yokobori S."/>
            <person name="Miyagawa K."/>
            <person name="Suzuki Y."/>
            <person name="Kubo T."/>
            <person name="Oyama M."/>
            <person name="Kohara Y."/>
            <person name="Fujiyama A."/>
            <person name="Arakawa K."/>
            <person name="Katayama T."/>
            <person name="Toyoda A."/>
            <person name="Kunieda T."/>
        </authorList>
    </citation>
    <scope>NUCLEOTIDE SEQUENCE [LARGE SCALE GENOMIC DNA]</scope>
    <source>
        <strain evidence="17 18">YOKOZUNA-1</strain>
    </source>
</reference>
<dbReference type="GO" id="GO:0098609">
    <property type="term" value="P:cell-cell adhesion"/>
    <property type="evidence" value="ECO:0007669"/>
    <property type="project" value="TreeGrafter"/>
</dbReference>
<dbReference type="Pfam" id="PF13927">
    <property type="entry name" value="Ig_3"/>
    <property type="match status" value="3"/>
</dbReference>
<feature type="domain" description="Ig-like" evidence="15">
    <location>
        <begin position="447"/>
        <end position="538"/>
    </location>
</feature>
<feature type="domain" description="Ig-like" evidence="15">
    <location>
        <begin position="152"/>
        <end position="231"/>
    </location>
</feature>
<feature type="domain" description="Ig-like" evidence="15">
    <location>
        <begin position="542"/>
        <end position="632"/>
    </location>
</feature>
<dbReference type="STRING" id="947166.A0A1D1V5J6"/>
<feature type="domain" description="Fibronectin type-III" evidence="16">
    <location>
        <begin position="1054"/>
        <end position="1153"/>
    </location>
</feature>
<dbReference type="Proteomes" id="UP000186922">
    <property type="component" value="Unassembled WGS sequence"/>
</dbReference>
<feature type="domain" description="Ig-like" evidence="15">
    <location>
        <begin position="354"/>
        <end position="442"/>
    </location>
</feature>
<evidence type="ECO:0000256" key="14">
    <source>
        <dbReference type="SAM" id="Phobius"/>
    </source>
</evidence>
<evidence type="ECO:0000256" key="8">
    <source>
        <dbReference type="ARBA" id="ARBA00022989"/>
    </source>
</evidence>
<dbReference type="FunFam" id="2.60.40.10:FF:000028">
    <property type="entry name" value="Neuronal cell adhesion molecule"/>
    <property type="match status" value="1"/>
</dbReference>
<dbReference type="Gene3D" id="2.60.40.10">
    <property type="entry name" value="Immunoglobulins"/>
    <property type="match status" value="11"/>
</dbReference>
<evidence type="ECO:0000256" key="1">
    <source>
        <dbReference type="ARBA" id="ARBA00004236"/>
    </source>
</evidence>
<evidence type="ECO:0000256" key="3">
    <source>
        <dbReference type="ARBA" id="ARBA00022475"/>
    </source>
</evidence>
<dbReference type="SUPFAM" id="SSF49265">
    <property type="entry name" value="Fibronectin type III"/>
    <property type="match status" value="3"/>
</dbReference>
<evidence type="ECO:0000313" key="17">
    <source>
        <dbReference type="EMBL" id="GAU93768.1"/>
    </source>
</evidence>
<sequence>MRTRRKVPVFCSSVPTTTSTIMLSNPAFIVLLFLLNIFSLSIAVTSPPFLVRQPPHELLYQESSVNREDRPVILECEAKGEPLPEYKWTKNGQEFSTSGSDDRVAQEPGKGTLTIHRPRDIDEGLYQCRAENSYGISLSNAVYLRRAGLDTFRTENTPEEIVVNEGEPLTIKCNPPSGNPRPNVFWILQSGNGAMTTVNGSRVSVDPEGDLHFSNVTLADASGDNYYACSAFSPFLREYKTGELKKLIVNPSGSAAPHKSAPTCQYTSPRHITAMRGQSVNIYCVYGGTPLPQIRWDRKNAPLPPRRNSLSDYGKVLRIKNVQFEDAGTYECFASNGVGSVGNHAFTLTVESEPYWITAPEVAMKAEDEDQTFACVAGGVPEPRIQWFVNGTSLENLPPNDRRRSNGTHITIARVQKDIDTDNFQCNASNVHGYIFADVYLNVLALPAEIVEPPAEVSEAVEGSQASITCRVYGAPSPRVTYEKDGQTINVQPGGGARYEIRKNGDLVINGATFTDIGEYTCIAKNRFGEKRASGRLDIKRKTVITAPPEDIERKAGDSATFRCSATADPNLDVQIEWLRDGEPIKMGQNGRIFQNNDNSLTISQATEAHSGVYTCIARTRLDTTEAQSTLVVRDVPNPPINVRAMCEPLTATVYWEPNGDNREPIQEFVIQYSTSFEPGEWRDIKAGIPGTDLSSTVDLSPWVNYTFRVKARNQIGLSNESNPSQEVCSTPPDVPYKNPDNIQAKGTDPTNLVISWTPMPQIDHNGPGFYYEVKWIRADPDPNAQRIEQSAIVSDWHIGSHTIPGQPTFVPYDVKVIAHNAIGRSRAADAPAVRGFSGEDKPNEAPKNLVASQIIDGKTVRLEWEPVPPESVKGDFKGYKVLVTPTGEEGKPRQVLIGPNQNSAVVDVLKPASENTIKVLPYNSQYDGPASPALQITTPEGPPGRVTDLRAYPMGRGAVLLEWQPPAEPNGRLQTYEIELYEVNGMDVTGPIRDPTVIYDMNQHSIKLPGLKPDTTYRVNMYATTSAGRGDVGIVEAATESNRTMEAMALLPPPGTPELVLSGRTNESIIASWLPGKAASGGHRTGEYFYIEHRREGDPGWTKTSAELEDLSTEIHGLEPGTPYEFRVVAVEGMQETRGPIRKETTEGARAGDGPFYGSSWFGWVIALICLLALLLLICCIIWCCRRRKRKDHYDVSERERLQQPAPHYYEKAPTNIVTGNIPKPAIRPSDGIVNGDENASIINGEGLGSEADSMEEYGDPDQPKMFTEDGSWIGQYANTTVRSNDAVVTTTVQPAGSTFV</sequence>
<dbReference type="PANTHER" id="PTHR44170:SF6">
    <property type="entry name" value="CONTACTIN"/>
    <property type="match status" value="1"/>
</dbReference>
<proteinExistence type="predicted"/>
<evidence type="ECO:0000256" key="4">
    <source>
        <dbReference type="ARBA" id="ARBA00022692"/>
    </source>
</evidence>
<dbReference type="PROSITE" id="PS50853">
    <property type="entry name" value="FN3"/>
    <property type="match status" value="5"/>
</dbReference>
<evidence type="ECO:0000256" key="13">
    <source>
        <dbReference type="SAM" id="MobiDB-lite"/>
    </source>
</evidence>
<evidence type="ECO:0000259" key="16">
    <source>
        <dbReference type="PROSITE" id="PS50853"/>
    </source>
</evidence>
<dbReference type="GO" id="GO:0007411">
    <property type="term" value="P:axon guidance"/>
    <property type="evidence" value="ECO:0007669"/>
    <property type="project" value="TreeGrafter"/>
</dbReference>
<dbReference type="EMBL" id="BDGG01000002">
    <property type="protein sequence ID" value="GAU93768.1"/>
    <property type="molecule type" value="Genomic_DNA"/>
</dbReference>
<keyword evidence="3" id="KW-1003">Cell membrane</keyword>
<dbReference type="OrthoDB" id="6244967at2759"/>
<evidence type="ECO:0000256" key="10">
    <source>
        <dbReference type="ARBA" id="ARBA00023157"/>
    </source>
</evidence>
<keyword evidence="5" id="KW-0732">Signal</keyword>
<evidence type="ECO:0000256" key="2">
    <source>
        <dbReference type="ARBA" id="ARBA00004479"/>
    </source>
</evidence>
<dbReference type="SMART" id="SM00409">
    <property type="entry name" value="IG"/>
    <property type="match status" value="6"/>
</dbReference>
<protein>
    <recommendedName>
        <fullName evidence="19">Neuroglian</fullName>
    </recommendedName>
</protein>
<dbReference type="GO" id="GO:0030424">
    <property type="term" value="C:axon"/>
    <property type="evidence" value="ECO:0007669"/>
    <property type="project" value="TreeGrafter"/>
</dbReference>
<keyword evidence="11" id="KW-0325">Glycoprotein</keyword>
<dbReference type="InterPro" id="IPR003599">
    <property type="entry name" value="Ig_sub"/>
</dbReference>
<dbReference type="FunFam" id="2.60.40.10:FF:000032">
    <property type="entry name" value="palladin isoform X1"/>
    <property type="match status" value="1"/>
</dbReference>
<dbReference type="InterPro" id="IPR007110">
    <property type="entry name" value="Ig-like_dom"/>
</dbReference>
<dbReference type="InterPro" id="IPR013098">
    <property type="entry name" value="Ig_I-set"/>
</dbReference>
<feature type="compositionally biased region" description="Polar residues" evidence="13">
    <location>
        <begin position="90"/>
        <end position="99"/>
    </location>
</feature>
<evidence type="ECO:0000259" key="15">
    <source>
        <dbReference type="PROSITE" id="PS50835"/>
    </source>
</evidence>
<dbReference type="SMART" id="SM00060">
    <property type="entry name" value="FN3"/>
    <property type="match status" value="5"/>
</dbReference>
<dbReference type="GO" id="GO:0005886">
    <property type="term" value="C:plasma membrane"/>
    <property type="evidence" value="ECO:0007669"/>
    <property type="project" value="UniProtKB-SubCell"/>
</dbReference>
<dbReference type="InterPro" id="IPR013783">
    <property type="entry name" value="Ig-like_fold"/>
</dbReference>
<keyword evidence="7" id="KW-0130">Cell adhesion</keyword>
<dbReference type="InterPro" id="IPR003961">
    <property type="entry name" value="FN3_dom"/>
</dbReference>
<feature type="domain" description="Fibronectin type-III" evidence="16">
    <location>
        <begin position="943"/>
        <end position="1048"/>
    </location>
</feature>
<feature type="domain" description="Ig-like" evidence="15">
    <location>
        <begin position="262"/>
        <end position="349"/>
    </location>
</feature>
<feature type="domain" description="Ig-like" evidence="15">
    <location>
        <begin position="48"/>
        <end position="139"/>
    </location>
</feature>
<dbReference type="SUPFAM" id="SSF48726">
    <property type="entry name" value="Immunoglobulin"/>
    <property type="match status" value="6"/>
</dbReference>
<evidence type="ECO:0000256" key="5">
    <source>
        <dbReference type="ARBA" id="ARBA00022729"/>
    </source>
</evidence>
<dbReference type="FunFam" id="2.60.40.10:FF:000005">
    <property type="entry name" value="Neuronal cell adhesion molecule"/>
    <property type="match status" value="1"/>
</dbReference>
<name>A0A1D1V5J6_RAMVA</name>
<comment type="caution">
    <text evidence="17">The sequence shown here is derived from an EMBL/GenBank/DDBJ whole genome shotgun (WGS) entry which is preliminary data.</text>
</comment>
<accession>A0A1D1V5J6</accession>
<comment type="subcellular location">
    <subcellularLocation>
        <location evidence="1">Cell membrane</location>
    </subcellularLocation>
    <subcellularLocation>
        <location evidence="2">Membrane</location>
        <topology evidence="2">Single-pass type I membrane protein</topology>
    </subcellularLocation>
</comment>
<dbReference type="CDD" id="cd00063">
    <property type="entry name" value="FN3"/>
    <property type="match status" value="5"/>
</dbReference>
<dbReference type="InterPro" id="IPR036179">
    <property type="entry name" value="Ig-like_dom_sf"/>
</dbReference>
<feature type="transmembrane region" description="Helical" evidence="14">
    <location>
        <begin position="1162"/>
        <end position="1185"/>
    </location>
</feature>
<organism evidence="17 18">
    <name type="scientific">Ramazzottius varieornatus</name>
    <name type="common">Water bear</name>
    <name type="synonym">Tardigrade</name>
    <dbReference type="NCBI Taxonomy" id="947166"/>
    <lineage>
        <taxon>Eukaryota</taxon>
        <taxon>Metazoa</taxon>
        <taxon>Ecdysozoa</taxon>
        <taxon>Tardigrada</taxon>
        <taxon>Eutardigrada</taxon>
        <taxon>Parachela</taxon>
        <taxon>Hypsibioidea</taxon>
        <taxon>Ramazzottiidae</taxon>
        <taxon>Ramazzottius</taxon>
    </lineage>
</organism>
<dbReference type="InterPro" id="IPR003598">
    <property type="entry name" value="Ig_sub2"/>
</dbReference>
<keyword evidence="4 14" id="KW-0812">Transmembrane</keyword>
<keyword evidence="18" id="KW-1185">Reference proteome</keyword>
<evidence type="ECO:0000256" key="12">
    <source>
        <dbReference type="ARBA" id="ARBA00023319"/>
    </source>
</evidence>
<evidence type="ECO:0000313" key="18">
    <source>
        <dbReference type="Proteomes" id="UP000186922"/>
    </source>
</evidence>
<keyword evidence="10" id="KW-1015">Disulfide bond</keyword>
<keyword evidence="8 14" id="KW-1133">Transmembrane helix</keyword>
<dbReference type="Pfam" id="PF13882">
    <property type="entry name" value="Bravo_FIGEY"/>
    <property type="match status" value="1"/>
</dbReference>
<gene>
    <name evidence="17" type="primary">RvY_05655-1</name>
    <name evidence="17" type="synonym">RvY_05655.1</name>
    <name evidence="17" type="ORF">RvY_05655</name>
</gene>